<accession>A0AAV5JH52</accession>
<dbReference type="EMBL" id="BPVZ01000032">
    <property type="protein sequence ID" value="GKV10694.1"/>
    <property type="molecule type" value="Genomic_DNA"/>
</dbReference>
<reference evidence="1 2" key="1">
    <citation type="journal article" date="2021" name="Commun. Biol.">
        <title>The genome of Shorea leprosula (Dipterocarpaceae) highlights the ecological relevance of drought in aseasonal tropical rainforests.</title>
        <authorList>
            <person name="Ng K.K.S."/>
            <person name="Kobayashi M.J."/>
            <person name="Fawcett J.A."/>
            <person name="Hatakeyama M."/>
            <person name="Paape T."/>
            <person name="Ng C.H."/>
            <person name="Ang C.C."/>
            <person name="Tnah L.H."/>
            <person name="Lee C.T."/>
            <person name="Nishiyama T."/>
            <person name="Sese J."/>
            <person name="O'Brien M.J."/>
            <person name="Copetti D."/>
            <person name="Mohd Noor M.I."/>
            <person name="Ong R.C."/>
            <person name="Putra M."/>
            <person name="Sireger I.Z."/>
            <person name="Indrioko S."/>
            <person name="Kosugi Y."/>
            <person name="Izuno A."/>
            <person name="Isagi Y."/>
            <person name="Lee S.L."/>
            <person name="Shimizu K.K."/>
        </authorList>
    </citation>
    <scope>NUCLEOTIDE SEQUENCE [LARGE SCALE GENOMIC DNA]</scope>
    <source>
        <strain evidence="1">214</strain>
    </source>
</reference>
<dbReference type="PANTHER" id="PTHR36019">
    <property type="entry name" value="PLANT/PROTEIN"/>
    <property type="match status" value="1"/>
</dbReference>
<sequence>MSLINCLTCQDLQRTNSDINIDYDRVDPKPHFLSDLTCCLRSWSENPRPPPYEQIYIFVKPKKPYERVGGSGPLVTPAKKVIMKSHRRINSTGAVSYETGGEPRLVRSSGMRRDWSFLDDLREEKRILEN</sequence>
<evidence type="ECO:0000313" key="1">
    <source>
        <dbReference type="EMBL" id="GKV10694.1"/>
    </source>
</evidence>
<dbReference type="Proteomes" id="UP001054252">
    <property type="component" value="Unassembled WGS sequence"/>
</dbReference>
<dbReference type="PANTHER" id="PTHR36019:SF3">
    <property type="entry name" value="PLANT_PROTEIN"/>
    <property type="match status" value="1"/>
</dbReference>
<evidence type="ECO:0000313" key="2">
    <source>
        <dbReference type="Proteomes" id="UP001054252"/>
    </source>
</evidence>
<name>A0AAV5JH52_9ROSI</name>
<dbReference type="AlphaFoldDB" id="A0AAV5JH52"/>
<organism evidence="1 2">
    <name type="scientific">Rubroshorea leprosula</name>
    <dbReference type="NCBI Taxonomy" id="152421"/>
    <lineage>
        <taxon>Eukaryota</taxon>
        <taxon>Viridiplantae</taxon>
        <taxon>Streptophyta</taxon>
        <taxon>Embryophyta</taxon>
        <taxon>Tracheophyta</taxon>
        <taxon>Spermatophyta</taxon>
        <taxon>Magnoliopsida</taxon>
        <taxon>eudicotyledons</taxon>
        <taxon>Gunneridae</taxon>
        <taxon>Pentapetalae</taxon>
        <taxon>rosids</taxon>
        <taxon>malvids</taxon>
        <taxon>Malvales</taxon>
        <taxon>Dipterocarpaceae</taxon>
        <taxon>Rubroshorea</taxon>
    </lineage>
</organism>
<gene>
    <name evidence="1" type="ORF">SLEP1_g22022</name>
</gene>
<keyword evidence="2" id="KW-1185">Reference proteome</keyword>
<proteinExistence type="predicted"/>
<comment type="caution">
    <text evidence="1">The sequence shown here is derived from an EMBL/GenBank/DDBJ whole genome shotgun (WGS) entry which is preliminary data.</text>
</comment>
<protein>
    <submittedName>
        <fullName evidence="1">Uncharacterized protein</fullName>
    </submittedName>
</protein>